<dbReference type="SUPFAM" id="SSF47240">
    <property type="entry name" value="Ferritin-like"/>
    <property type="match status" value="1"/>
</dbReference>
<dbReference type="PANTHER" id="PTHR31694:SF26">
    <property type="entry name" value="OS05G0151100 PROTEIN"/>
    <property type="match status" value="1"/>
</dbReference>
<evidence type="ECO:0000313" key="1">
    <source>
        <dbReference type="EMBL" id="NYD39807.1"/>
    </source>
</evidence>
<gene>
    <name evidence="1" type="ORF">BJ983_005909</name>
</gene>
<evidence type="ECO:0000313" key="2">
    <source>
        <dbReference type="Proteomes" id="UP000535890"/>
    </source>
</evidence>
<dbReference type="Proteomes" id="UP000535890">
    <property type="component" value="Unassembled WGS sequence"/>
</dbReference>
<keyword evidence="2" id="KW-1185">Reference proteome</keyword>
<dbReference type="InterPro" id="IPR009078">
    <property type="entry name" value="Ferritin-like_SF"/>
</dbReference>
<name>A0A7Y9E2H9_9PSEU</name>
<accession>A0A7Y9E2H9</accession>
<comment type="caution">
    <text evidence="1">The sequence shown here is derived from an EMBL/GenBank/DDBJ whole genome shotgun (WGS) entry which is preliminary data.</text>
</comment>
<dbReference type="EMBL" id="JACCBN010000001">
    <property type="protein sequence ID" value="NYD39807.1"/>
    <property type="molecule type" value="Genomic_DNA"/>
</dbReference>
<dbReference type="PROSITE" id="PS51318">
    <property type="entry name" value="TAT"/>
    <property type="match status" value="1"/>
</dbReference>
<dbReference type="InterPro" id="IPR052965">
    <property type="entry name" value="Pigment-catalase-like"/>
</dbReference>
<dbReference type="InterPro" id="IPR006311">
    <property type="entry name" value="TAT_signal"/>
</dbReference>
<dbReference type="PANTHER" id="PTHR31694">
    <property type="entry name" value="DESICCATION-LIKE PROTEIN"/>
    <property type="match status" value="1"/>
</dbReference>
<sequence>MAFVVLLGERDMRVFGNKFVTQAISRSAENGLDRRKFFAAAGVAGLGVAGAGVLGASGAFANDDQGSGGGPSDAAILNFALNLEYLEAEFYSRAYLGEGLPDNLTGGKGDRGPVKGGRKVDFKTKAIRDYACEITFDERHHVEFLRTALGGAAVARPAIDIDAAFQAAAKAAGLATDAKPFDAYASEENFLLAAFVFEDVGVTAYKGAAPLVSNKTYLEAAAGILAVEAYHAANIRTSIVAKGIDLEKAANKISDARDSLDGSSDLDQGVVNPDGKANIVPADKNSIAFSRSAGQVLNVVYLTPKKATSGGFFPNGTNGEIRESAANG</sequence>
<proteinExistence type="predicted"/>
<dbReference type="AlphaFoldDB" id="A0A7Y9E2H9"/>
<evidence type="ECO:0008006" key="3">
    <source>
        <dbReference type="Google" id="ProtNLM"/>
    </source>
</evidence>
<dbReference type="Pfam" id="PF13668">
    <property type="entry name" value="Ferritin_2"/>
    <property type="match status" value="1"/>
</dbReference>
<organism evidence="1 2">
    <name type="scientific">Actinomycetospora corticicola</name>
    <dbReference type="NCBI Taxonomy" id="663602"/>
    <lineage>
        <taxon>Bacteria</taxon>
        <taxon>Bacillati</taxon>
        <taxon>Actinomycetota</taxon>
        <taxon>Actinomycetes</taxon>
        <taxon>Pseudonocardiales</taxon>
        <taxon>Pseudonocardiaceae</taxon>
        <taxon>Actinomycetospora</taxon>
    </lineage>
</organism>
<protein>
    <recommendedName>
        <fullName evidence="3">Ferritin-like protein</fullName>
    </recommendedName>
</protein>
<reference evidence="1 2" key="1">
    <citation type="submission" date="2020-07" db="EMBL/GenBank/DDBJ databases">
        <title>Sequencing the genomes of 1000 actinobacteria strains.</title>
        <authorList>
            <person name="Klenk H.-P."/>
        </authorList>
    </citation>
    <scope>NUCLEOTIDE SEQUENCE [LARGE SCALE GENOMIC DNA]</scope>
    <source>
        <strain evidence="1 2">DSM 45772</strain>
    </source>
</reference>